<protein>
    <submittedName>
        <fullName evidence="2">Putative ovule protein</fullName>
    </submittedName>
</protein>
<reference evidence="2" key="1">
    <citation type="submission" date="2015-12" db="EMBL/GenBank/DDBJ databases">
        <title>Gene expression during late stages of embryo sac development: a critical building block for successful pollen-pistil interactions.</title>
        <authorList>
            <person name="Liu Y."/>
            <person name="Joly V."/>
            <person name="Sabar M."/>
            <person name="Matton D.P."/>
        </authorList>
    </citation>
    <scope>NUCLEOTIDE SEQUENCE</scope>
</reference>
<organism evidence="2">
    <name type="scientific">Solanum chacoense</name>
    <name type="common">Chaco potato</name>
    <dbReference type="NCBI Taxonomy" id="4108"/>
    <lineage>
        <taxon>Eukaryota</taxon>
        <taxon>Viridiplantae</taxon>
        <taxon>Streptophyta</taxon>
        <taxon>Embryophyta</taxon>
        <taxon>Tracheophyta</taxon>
        <taxon>Spermatophyta</taxon>
        <taxon>Magnoliopsida</taxon>
        <taxon>eudicotyledons</taxon>
        <taxon>Gunneridae</taxon>
        <taxon>Pentapetalae</taxon>
        <taxon>asterids</taxon>
        <taxon>lamiids</taxon>
        <taxon>Solanales</taxon>
        <taxon>Solanaceae</taxon>
        <taxon>Solanoideae</taxon>
        <taxon>Solaneae</taxon>
        <taxon>Solanum</taxon>
    </lineage>
</organism>
<keyword evidence="1" id="KW-1133">Transmembrane helix</keyword>
<keyword evidence="1" id="KW-0472">Membrane</keyword>
<proteinExistence type="predicted"/>
<name>A0A0V0GYF9_SOLCH</name>
<evidence type="ECO:0000313" key="2">
    <source>
        <dbReference type="EMBL" id="JAP12793.1"/>
    </source>
</evidence>
<feature type="transmembrane region" description="Helical" evidence="1">
    <location>
        <begin position="43"/>
        <end position="59"/>
    </location>
</feature>
<dbReference type="EMBL" id="GEDG01029048">
    <property type="protein sequence ID" value="JAP12793.1"/>
    <property type="molecule type" value="Transcribed_RNA"/>
</dbReference>
<sequence length="84" mass="9978">MNKVVIVCSFLFLICLSYFFLSEKFRPLFYLLLCENFDSDEQGAMLVFSVSIYLSYFLVKISTLNKELCLSYFFSEKFYLNLNI</sequence>
<dbReference type="AlphaFoldDB" id="A0A0V0GYF9"/>
<evidence type="ECO:0000256" key="1">
    <source>
        <dbReference type="SAM" id="Phobius"/>
    </source>
</evidence>
<accession>A0A0V0GYF9</accession>
<keyword evidence="1" id="KW-0812">Transmembrane</keyword>